<accession>A0ABW5LVN1</accession>
<dbReference type="RefSeq" id="WP_379667541.1">
    <property type="nucleotide sequence ID" value="NZ_JBHULH010000012.1"/>
</dbReference>
<comment type="caution">
    <text evidence="1">The sequence shown here is derived from an EMBL/GenBank/DDBJ whole genome shotgun (WGS) entry which is preliminary data.</text>
</comment>
<keyword evidence="2" id="KW-1185">Reference proteome</keyword>
<organism evidence="1 2">
    <name type="scientific">Pseudotenacibaculum haliotis</name>
    <dbReference type="NCBI Taxonomy" id="1862138"/>
    <lineage>
        <taxon>Bacteria</taxon>
        <taxon>Pseudomonadati</taxon>
        <taxon>Bacteroidota</taxon>
        <taxon>Flavobacteriia</taxon>
        <taxon>Flavobacteriales</taxon>
        <taxon>Flavobacteriaceae</taxon>
        <taxon>Pseudotenacibaculum</taxon>
    </lineage>
</organism>
<dbReference type="EMBL" id="JBHULH010000012">
    <property type="protein sequence ID" value="MFD2568835.1"/>
    <property type="molecule type" value="Genomic_DNA"/>
</dbReference>
<sequence length="60" mass="7049">MDKIKNKSILPITIQEVEFYKKNPLLKKVNASVKVKNYQSSSDYFEGFHRPISKIITFDE</sequence>
<evidence type="ECO:0000313" key="1">
    <source>
        <dbReference type="EMBL" id="MFD2568835.1"/>
    </source>
</evidence>
<reference evidence="2" key="1">
    <citation type="journal article" date="2019" name="Int. J. Syst. Evol. Microbiol.">
        <title>The Global Catalogue of Microorganisms (GCM) 10K type strain sequencing project: providing services to taxonomists for standard genome sequencing and annotation.</title>
        <authorList>
            <consortium name="The Broad Institute Genomics Platform"/>
            <consortium name="The Broad Institute Genome Sequencing Center for Infectious Disease"/>
            <person name="Wu L."/>
            <person name="Ma J."/>
        </authorList>
    </citation>
    <scope>NUCLEOTIDE SEQUENCE [LARGE SCALE GENOMIC DNA]</scope>
    <source>
        <strain evidence="2">KCTC 52127</strain>
    </source>
</reference>
<proteinExistence type="predicted"/>
<name>A0ABW5LVN1_9FLAO</name>
<evidence type="ECO:0000313" key="2">
    <source>
        <dbReference type="Proteomes" id="UP001597508"/>
    </source>
</evidence>
<protein>
    <submittedName>
        <fullName evidence="1">Uncharacterized protein</fullName>
    </submittedName>
</protein>
<dbReference type="Proteomes" id="UP001597508">
    <property type="component" value="Unassembled WGS sequence"/>
</dbReference>
<gene>
    <name evidence="1" type="ORF">ACFSRZ_15780</name>
</gene>